<evidence type="ECO:0000313" key="3">
    <source>
        <dbReference type="Proteomes" id="UP001140949"/>
    </source>
</evidence>
<evidence type="ECO:0000313" key="2">
    <source>
        <dbReference type="EMBL" id="KAJ6835648.1"/>
    </source>
</evidence>
<keyword evidence="3" id="KW-1185">Reference proteome</keyword>
<evidence type="ECO:0000256" key="1">
    <source>
        <dbReference type="SAM" id="MobiDB-lite"/>
    </source>
</evidence>
<dbReference type="AlphaFoldDB" id="A0AAX6H4T5"/>
<comment type="caution">
    <text evidence="2">The sequence shown here is derived from an EMBL/GenBank/DDBJ whole genome shotgun (WGS) entry which is preliminary data.</text>
</comment>
<protein>
    <submittedName>
        <fullName evidence="2">Uncharacterized protein</fullName>
    </submittedName>
</protein>
<feature type="compositionally biased region" description="Low complexity" evidence="1">
    <location>
        <begin position="100"/>
        <end position="111"/>
    </location>
</feature>
<gene>
    <name evidence="2" type="ORF">M6B38_331595</name>
</gene>
<organism evidence="2 3">
    <name type="scientific">Iris pallida</name>
    <name type="common">Sweet iris</name>
    <dbReference type="NCBI Taxonomy" id="29817"/>
    <lineage>
        <taxon>Eukaryota</taxon>
        <taxon>Viridiplantae</taxon>
        <taxon>Streptophyta</taxon>
        <taxon>Embryophyta</taxon>
        <taxon>Tracheophyta</taxon>
        <taxon>Spermatophyta</taxon>
        <taxon>Magnoliopsida</taxon>
        <taxon>Liliopsida</taxon>
        <taxon>Asparagales</taxon>
        <taxon>Iridaceae</taxon>
        <taxon>Iridoideae</taxon>
        <taxon>Irideae</taxon>
        <taxon>Iris</taxon>
    </lineage>
</organism>
<name>A0AAX6H4T5_IRIPA</name>
<feature type="region of interest" description="Disordered" evidence="1">
    <location>
        <begin position="99"/>
        <end position="120"/>
    </location>
</feature>
<reference evidence="2" key="2">
    <citation type="submission" date="2023-04" db="EMBL/GenBank/DDBJ databases">
        <authorList>
            <person name="Bruccoleri R.E."/>
            <person name="Oakeley E.J."/>
            <person name="Faust A.-M."/>
            <person name="Dessus-Babus S."/>
            <person name="Altorfer M."/>
            <person name="Burckhardt D."/>
            <person name="Oertli M."/>
            <person name="Naumann U."/>
            <person name="Petersen F."/>
            <person name="Wong J."/>
        </authorList>
    </citation>
    <scope>NUCLEOTIDE SEQUENCE</scope>
    <source>
        <strain evidence="2">GSM-AAB239-AS_SAM_17_03QT</strain>
        <tissue evidence="2">Leaf</tissue>
    </source>
</reference>
<reference evidence="2" key="1">
    <citation type="journal article" date="2023" name="GigaByte">
        <title>Genome assembly of the bearded iris, Iris pallida Lam.</title>
        <authorList>
            <person name="Bruccoleri R.E."/>
            <person name="Oakeley E.J."/>
            <person name="Faust A.M.E."/>
            <person name="Altorfer M."/>
            <person name="Dessus-Babus S."/>
            <person name="Burckhardt D."/>
            <person name="Oertli M."/>
            <person name="Naumann U."/>
            <person name="Petersen F."/>
            <person name="Wong J."/>
        </authorList>
    </citation>
    <scope>NUCLEOTIDE SEQUENCE</scope>
    <source>
        <strain evidence="2">GSM-AAB239-AS_SAM_17_03QT</strain>
    </source>
</reference>
<dbReference type="EMBL" id="JANAVB010013258">
    <property type="protein sequence ID" value="KAJ6835648.1"/>
    <property type="molecule type" value="Genomic_DNA"/>
</dbReference>
<sequence length="120" mass="12837">MINQTKKEGVRSSPRVTLTTAVVPRDGPELCGPSLAADLSLATPIGGGAPIDFVSILVARLARWLDPAWQGSTANSRQSTRLALQSRCCAVAWRTKRWRGSSARTTTAGSSVRRRSTTLS</sequence>
<dbReference type="Proteomes" id="UP001140949">
    <property type="component" value="Unassembled WGS sequence"/>
</dbReference>
<proteinExistence type="predicted"/>
<accession>A0AAX6H4T5</accession>